<dbReference type="Pfam" id="PF13400">
    <property type="entry name" value="Tad"/>
    <property type="match status" value="1"/>
</dbReference>
<organism evidence="2 3">
    <name type="scientific">Thermomonospora echinospora</name>
    <dbReference type="NCBI Taxonomy" id="1992"/>
    <lineage>
        <taxon>Bacteria</taxon>
        <taxon>Bacillati</taxon>
        <taxon>Actinomycetota</taxon>
        <taxon>Actinomycetes</taxon>
        <taxon>Streptosporangiales</taxon>
        <taxon>Thermomonosporaceae</taxon>
        <taxon>Thermomonospora</taxon>
    </lineage>
</organism>
<evidence type="ECO:0000313" key="3">
    <source>
        <dbReference type="Proteomes" id="UP000236723"/>
    </source>
</evidence>
<dbReference type="InterPro" id="IPR028087">
    <property type="entry name" value="Tad_N"/>
</dbReference>
<keyword evidence="3" id="KW-1185">Reference proteome</keyword>
<dbReference type="Proteomes" id="UP000236723">
    <property type="component" value="Unassembled WGS sequence"/>
</dbReference>
<name>A0A1H5YS55_9ACTN</name>
<gene>
    <name evidence="2" type="ORF">SAMN04489712_104122</name>
</gene>
<feature type="domain" description="Putative Flp pilus-assembly TadG-like N-terminal" evidence="1">
    <location>
        <begin position="3"/>
        <end position="43"/>
    </location>
</feature>
<evidence type="ECO:0000313" key="2">
    <source>
        <dbReference type="EMBL" id="SEG26166.1"/>
    </source>
</evidence>
<sequence length="129" mass="13493">MFAVIISLVVLVFFGAVVDFERKLEARHDAGIAAQEAARAGAGQVDLDRAYGGGRFVVDRQAAIRAAQRYLRAGGYSGAVTVAGPRAIRVHVTVTKSALFLPVIGVSTLRAEAEAVADLTTGVEGARQP</sequence>
<protein>
    <submittedName>
        <fullName evidence="2">Putative Flp pilus-assembly TadE/G-like</fullName>
    </submittedName>
</protein>
<evidence type="ECO:0000259" key="1">
    <source>
        <dbReference type="Pfam" id="PF13400"/>
    </source>
</evidence>
<dbReference type="AlphaFoldDB" id="A0A1H5YS55"/>
<reference evidence="3" key="1">
    <citation type="submission" date="2016-10" db="EMBL/GenBank/DDBJ databases">
        <authorList>
            <person name="Varghese N."/>
            <person name="Submissions S."/>
        </authorList>
    </citation>
    <scope>NUCLEOTIDE SEQUENCE [LARGE SCALE GENOMIC DNA]</scope>
    <source>
        <strain evidence="3">DSM 43163</strain>
    </source>
</reference>
<accession>A0A1H5YS55</accession>
<dbReference type="EMBL" id="FNVO01000004">
    <property type="protein sequence ID" value="SEG26166.1"/>
    <property type="molecule type" value="Genomic_DNA"/>
</dbReference>
<proteinExistence type="predicted"/>